<dbReference type="VEuPathDB" id="FungiDB:CC1G_09587"/>
<feature type="transmembrane region" description="Helical" evidence="2">
    <location>
        <begin position="20"/>
        <end position="46"/>
    </location>
</feature>
<evidence type="ECO:0000256" key="1">
    <source>
        <dbReference type="SAM" id="MobiDB-lite"/>
    </source>
</evidence>
<dbReference type="RefSeq" id="XP_001839732.1">
    <property type="nucleotide sequence ID" value="XM_001839680.1"/>
</dbReference>
<dbReference type="Proteomes" id="UP000001861">
    <property type="component" value="Unassembled WGS sequence"/>
</dbReference>
<dbReference type="GeneID" id="6016349"/>
<evidence type="ECO:0000313" key="4">
    <source>
        <dbReference type="Proteomes" id="UP000001861"/>
    </source>
</evidence>
<proteinExistence type="predicted"/>
<feature type="compositionally biased region" description="Low complexity" evidence="1">
    <location>
        <begin position="324"/>
        <end position="338"/>
    </location>
</feature>
<keyword evidence="4" id="KW-1185">Reference proteome</keyword>
<organism evidence="3 4">
    <name type="scientific">Coprinopsis cinerea (strain Okayama-7 / 130 / ATCC MYA-4618 / FGSC 9003)</name>
    <name type="common">Inky cap fungus</name>
    <name type="synonym">Hormographiella aspergillata</name>
    <dbReference type="NCBI Taxonomy" id="240176"/>
    <lineage>
        <taxon>Eukaryota</taxon>
        <taxon>Fungi</taxon>
        <taxon>Dikarya</taxon>
        <taxon>Basidiomycota</taxon>
        <taxon>Agaricomycotina</taxon>
        <taxon>Agaricomycetes</taxon>
        <taxon>Agaricomycetidae</taxon>
        <taxon>Agaricales</taxon>
        <taxon>Agaricineae</taxon>
        <taxon>Psathyrellaceae</taxon>
        <taxon>Coprinopsis</taxon>
    </lineage>
</organism>
<dbReference type="AlphaFoldDB" id="A8P999"/>
<keyword evidence="2" id="KW-1133">Transmembrane helix</keyword>
<feature type="transmembrane region" description="Helical" evidence="2">
    <location>
        <begin position="219"/>
        <end position="242"/>
    </location>
</feature>
<evidence type="ECO:0000256" key="2">
    <source>
        <dbReference type="SAM" id="Phobius"/>
    </source>
</evidence>
<protein>
    <submittedName>
        <fullName evidence="3">Uncharacterized protein</fullName>
    </submittedName>
</protein>
<feature type="region of interest" description="Disordered" evidence="1">
    <location>
        <begin position="293"/>
        <end position="338"/>
    </location>
</feature>
<accession>A8P999</accession>
<dbReference type="eggNOG" id="ENOG502SMY3">
    <property type="taxonomic scope" value="Eukaryota"/>
</dbReference>
<feature type="transmembrane region" description="Helical" evidence="2">
    <location>
        <begin position="135"/>
        <end position="158"/>
    </location>
</feature>
<name>A8P999_COPC7</name>
<dbReference type="EMBL" id="AACS02000011">
    <property type="protein sequence ID" value="EAU82128.1"/>
    <property type="molecule type" value="Genomic_DNA"/>
</dbReference>
<feature type="transmembrane region" description="Helical" evidence="2">
    <location>
        <begin position="178"/>
        <end position="199"/>
    </location>
</feature>
<feature type="transmembrane region" description="Helical" evidence="2">
    <location>
        <begin position="58"/>
        <end position="77"/>
    </location>
</feature>
<evidence type="ECO:0000313" key="3">
    <source>
        <dbReference type="EMBL" id="EAU82128.1"/>
    </source>
</evidence>
<dbReference type="InParanoid" id="A8P999"/>
<comment type="caution">
    <text evidence="3">The sequence shown here is derived from an EMBL/GenBank/DDBJ whole genome shotgun (WGS) entry which is preliminary data.</text>
</comment>
<dbReference type="OrthoDB" id="2796825at2759"/>
<feature type="transmembrane region" description="Helical" evidence="2">
    <location>
        <begin position="248"/>
        <end position="268"/>
    </location>
</feature>
<dbReference type="OMA" id="NEMAWID"/>
<feature type="transmembrane region" description="Helical" evidence="2">
    <location>
        <begin position="107"/>
        <end position="128"/>
    </location>
</feature>
<sequence length="338" mass="36872">MLKPEWRTDEPAWLVEFERLVHAAVNIGAIAFGIHAAIFAICTYHFTKAKRFPVLQQLYITILFLLAGVTIGCNIGHNQLTWIDYRSYPGGPGAFIQEQQGHFVNTIGNSAGLTLAFMVDSLLIYRAFVVWNSNFYVIILPSLLLIASTVMAILQTIAASLPESALWNERAVQFGLPYFALSMTINMLVTVIIISRLLLARRQIRQVMGSQHGKEYTGVAAMLVESAVPPALVSIVLIALYAEGILAQVLFYPLLPQVQAIAPQLIFIRVMRGRAWNKNTANQVSTGVRFGTATGTGMSSGPSATLNSSKRGLGGWKDSDEKASSSINANRSASDVNV</sequence>
<dbReference type="KEGG" id="cci:CC1G_09587"/>
<keyword evidence="2" id="KW-0812">Transmembrane</keyword>
<reference evidence="3 4" key="1">
    <citation type="journal article" date="2010" name="Proc. Natl. Acad. Sci. U.S.A.">
        <title>Insights into evolution of multicellular fungi from the assembled chromosomes of the mushroom Coprinopsis cinerea (Coprinus cinereus).</title>
        <authorList>
            <person name="Stajich J.E."/>
            <person name="Wilke S.K."/>
            <person name="Ahren D."/>
            <person name="Au C.H."/>
            <person name="Birren B.W."/>
            <person name="Borodovsky M."/>
            <person name="Burns C."/>
            <person name="Canback B."/>
            <person name="Casselton L.A."/>
            <person name="Cheng C.K."/>
            <person name="Deng J."/>
            <person name="Dietrich F.S."/>
            <person name="Fargo D.C."/>
            <person name="Farman M.L."/>
            <person name="Gathman A.C."/>
            <person name="Goldberg J."/>
            <person name="Guigo R."/>
            <person name="Hoegger P.J."/>
            <person name="Hooker J.B."/>
            <person name="Huggins A."/>
            <person name="James T.Y."/>
            <person name="Kamada T."/>
            <person name="Kilaru S."/>
            <person name="Kodira C."/>
            <person name="Kues U."/>
            <person name="Kupfer D."/>
            <person name="Kwan H.S."/>
            <person name="Lomsadze A."/>
            <person name="Li W."/>
            <person name="Lilly W.W."/>
            <person name="Ma L.J."/>
            <person name="Mackey A.J."/>
            <person name="Manning G."/>
            <person name="Martin F."/>
            <person name="Muraguchi H."/>
            <person name="Natvig D.O."/>
            <person name="Palmerini H."/>
            <person name="Ramesh M.A."/>
            <person name="Rehmeyer C.J."/>
            <person name="Roe B.A."/>
            <person name="Shenoy N."/>
            <person name="Stanke M."/>
            <person name="Ter-Hovhannisyan V."/>
            <person name="Tunlid A."/>
            <person name="Velagapudi R."/>
            <person name="Vision T.J."/>
            <person name="Zeng Q."/>
            <person name="Zolan M.E."/>
            <person name="Pukkila P.J."/>
        </authorList>
    </citation>
    <scope>NUCLEOTIDE SEQUENCE [LARGE SCALE GENOMIC DNA]</scope>
    <source>
        <strain evidence="4">Okayama-7 / 130 / ATCC MYA-4618 / FGSC 9003</strain>
    </source>
</reference>
<feature type="compositionally biased region" description="Polar residues" evidence="1">
    <location>
        <begin position="293"/>
        <end position="310"/>
    </location>
</feature>
<keyword evidence="2" id="KW-0472">Membrane</keyword>
<gene>
    <name evidence="3" type="ORF">CC1G_09587</name>
</gene>